<name>A0AAV2FTL9_9ROSI</name>
<protein>
    <submittedName>
        <fullName evidence="1">Uncharacterized protein</fullName>
    </submittedName>
</protein>
<evidence type="ECO:0000313" key="2">
    <source>
        <dbReference type="Proteomes" id="UP001497516"/>
    </source>
</evidence>
<keyword evidence="2" id="KW-1185">Reference proteome</keyword>
<evidence type="ECO:0000313" key="1">
    <source>
        <dbReference type="EMBL" id="CAL1401696.1"/>
    </source>
</evidence>
<dbReference type="AlphaFoldDB" id="A0AAV2FTL9"/>
<dbReference type="Proteomes" id="UP001497516">
    <property type="component" value="Chromosome 7"/>
</dbReference>
<accession>A0AAV2FTL9</accession>
<dbReference type="PANTHER" id="PTHR33240:SF15">
    <property type="entry name" value="GAG-PRO-LIKE PROTEIN"/>
    <property type="match status" value="1"/>
</dbReference>
<organism evidence="1 2">
    <name type="scientific">Linum trigynum</name>
    <dbReference type="NCBI Taxonomy" id="586398"/>
    <lineage>
        <taxon>Eukaryota</taxon>
        <taxon>Viridiplantae</taxon>
        <taxon>Streptophyta</taxon>
        <taxon>Embryophyta</taxon>
        <taxon>Tracheophyta</taxon>
        <taxon>Spermatophyta</taxon>
        <taxon>Magnoliopsida</taxon>
        <taxon>eudicotyledons</taxon>
        <taxon>Gunneridae</taxon>
        <taxon>Pentapetalae</taxon>
        <taxon>rosids</taxon>
        <taxon>fabids</taxon>
        <taxon>Malpighiales</taxon>
        <taxon>Linaceae</taxon>
        <taxon>Linum</taxon>
    </lineage>
</organism>
<proteinExistence type="predicted"/>
<gene>
    <name evidence="1" type="ORF">LTRI10_LOCUS41742</name>
</gene>
<dbReference type="EMBL" id="OZ034820">
    <property type="protein sequence ID" value="CAL1401696.1"/>
    <property type="molecule type" value="Genomic_DNA"/>
</dbReference>
<dbReference type="CDD" id="cd00303">
    <property type="entry name" value="retropepsin_like"/>
    <property type="match status" value="1"/>
</dbReference>
<reference evidence="1 2" key="1">
    <citation type="submission" date="2024-04" db="EMBL/GenBank/DDBJ databases">
        <authorList>
            <person name="Fracassetti M."/>
        </authorList>
    </citation>
    <scope>NUCLEOTIDE SEQUENCE [LARGE SCALE GENOMIC DNA]</scope>
</reference>
<dbReference type="PANTHER" id="PTHR33240">
    <property type="entry name" value="OS08G0508500 PROTEIN"/>
    <property type="match status" value="1"/>
</dbReference>
<sequence length="162" mass="18185">MEIITIAGGRKQPRSEGDRIAHYLSTQRRVPTDVTFLSSELAKEENTEDPFVISFRTAKFKVTRALIDNESSADILFYSALKGMKKSVQDLNPSNTNLVGFQGTKVRVLRSITLKVTIAARGITKTRPVEFHVADCPRLTTPSWDAISFHHSKRSRPHATRC</sequence>